<protein>
    <recommendedName>
        <fullName evidence="1">Oxidoreductase molybdopterin-binding domain-containing protein</fullName>
    </recommendedName>
</protein>
<dbReference type="Proteomes" id="UP000185598">
    <property type="component" value="Unassembled WGS sequence"/>
</dbReference>
<dbReference type="InterPro" id="IPR036374">
    <property type="entry name" value="OxRdtase_Mopterin-bd_sf"/>
</dbReference>
<organism evidence="2 3">
    <name type="scientific">Allorhizobium taibaishanense</name>
    <dbReference type="NCBI Taxonomy" id="887144"/>
    <lineage>
        <taxon>Bacteria</taxon>
        <taxon>Pseudomonadati</taxon>
        <taxon>Pseudomonadota</taxon>
        <taxon>Alphaproteobacteria</taxon>
        <taxon>Hyphomicrobiales</taxon>
        <taxon>Rhizobiaceae</taxon>
        <taxon>Rhizobium/Agrobacterium group</taxon>
        <taxon>Allorhizobium</taxon>
    </lineage>
</organism>
<dbReference type="EMBL" id="MKIN01000020">
    <property type="protein sequence ID" value="OLP51139.1"/>
    <property type="molecule type" value="Genomic_DNA"/>
</dbReference>
<evidence type="ECO:0000313" key="3">
    <source>
        <dbReference type="Proteomes" id="UP000185598"/>
    </source>
</evidence>
<evidence type="ECO:0000313" key="2">
    <source>
        <dbReference type="EMBL" id="OLP51139.1"/>
    </source>
</evidence>
<reference evidence="2 3" key="1">
    <citation type="submission" date="2016-09" db="EMBL/GenBank/DDBJ databases">
        <title>Rhizobium oryziradicis sp. nov., isolated from the root of rice.</title>
        <authorList>
            <person name="Zhao J."/>
            <person name="Zhang X."/>
        </authorList>
    </citation>
    <scope>NUCLEOTIDE SEQUENCE [LARGE SCALE GENOMIC DNA]</scope>
    <source>
        <strain evidence="2 3">14971</strain>
    </source>
</reference>
<name>A0A1Q9A9A2_9HYPH</name>
<comment type="caution">
    <text evidence="2">The sequence shown here is derived from an EMBL/GenBank/DDBJ whole genome shotgun (WGS) entry which is preliminary data.</text>
</comment>
<dbReference type="SUPFAM" id="SSF56524">
    <property type="entry name" value="Oxidoreductase molybdopterin-binding domain"/>
    <property type="match status" value="1"/>
</dbReference>
<evidence type="ECO:0000259" key="1">
    <source>
        <dbReference type="Pfam" id="PF00174"/>
    </source>
</evidence>
<keyword evidence="3" id="KW-1185">Reference proteome</keyword>
<proteinExistence type="predicted"/>
<dbReference type="InterPro" id="IPR000572">
    <property type="entry name" value="OxRdtase_Mopterin-bd_dom"/>
</dbReference>
<feature type="domain" description="Oxidoreductase molybdopterin-binding" evidence="1">
    <location>
        <begin position="68"/>
        <end position="143"/>
    </location>
</feature>
<dbReference type="PROSITE" id="PS51257">
    <property type="entry name" value="PROKAR_LIPOPROTEIN"/>
    <property type="match status" value="1"/>
</dbReference>
<accession>A0A1Q9A9A2</accession>
<sequence length="169" mass="18385">MIRYAASLFVSLWMACVVLVPDARALDMPKGPVVLIIEGELSHSNSGKKAVFDLSMLEMLSGRKVTLETPWTKGPTTYSGPYLRAVLAAAGAKAGAVTIRALNDYSAVIPAEDVANLDIILATRTDGKAMQVRDKGPLMVIYPFDKDSALYTETYFARSVWQIKSIEAQ</sequence>
<dbReference type="Gene3D" id="3.90.420.10">
    <property type="entry name" value="Oxidoreductase, molybdopterin-binding domain"/>
    <property type="match status" value="1"/>
</dbReference>
<dbReference type="Pfam" id="PF00174">
    <property type="entry name" value="Oxidored_molyb"/>
    <property type="match status" value="1"/>
</dbReference>
<gene>
    <name evidence="2" type="ORF">BJF91_07270</name>
</gene>
<dbReference type="AlphaFoldDB" id="A0A1Q9A9A2"/>
<dbReference type="STRING" id="887144.BJF91_07270"/>